<feature type="compositionally biased region" description="Low complexity" evidence="1">
    <location>
        <begin position="129"/>
        <end position="140"/>
    </location>
</feature>
<reference evidence="2" key="1">
    <citation type="journal article" date="2020" name="Cell">
        <title>Large-Scale Comparative Analyses of Tick Genomes Elucidate Their Genetic Diversity and Vector Capacities.</title>
        <authorList>
            <consortium name="Tick Genome and Microbiome Consortium (TIGMIC)"/>
            <person name="Jia N."/>
            <person name="Wang J."/>
            <person name="Shi W."/>
            <person name="Du L."/>
            <person name="Sun Y."/>
            <person name="Zhan W."/>
            <person name="Jiang J.F."/>
            <person name="Wang Q."/>
            <person name="Zhang B."/>
            <person name="Ji P."/>
            <person name="Bell-Sakyi L."/>
            <person name="Cui X.M."/>
            <person name="Yuan T.T."/>
            <person name="Jiang B.G."/>
            <person name="Yang W.F."/>
            <person name="Lam T.T."/>
            <person name="Chang Q.C."/>
            <person name="Ding S.J."/>
            <person name="Wang X.J."/>
            <person name="Zhu J.G."/>
            <person name="Ruan X.D."/>
            <person name="Zhao L."/>
            <person name="Wei J.T."/>
            <person name="Ye R.Z."/>
            <person name="Que T.C."/>
            <person name="Du C.H."/>
            <person name="Zhou Y.H."/>
            <person name="Cheng J.X."/>
            <person name="Dai P.F."/>
            <person name="Guo W.B."/>
            <person name="Han X.H."/>
            <person name="Huang E.J."/>
            <person name="Li L.F."/>
            <person name="Wei W."/>
            <person name="Gao Y.C."/>
            <person name="Liu J.Z."/>
            <person name="Shao H.Z."/>
            <person name="Wang X."/>
            <person name="Wang C.C."/>
            <person name="Yang T.C."/>
            <person name="Huo Q.B."/>
            <person name="Li W."/>
            <person name="Chen H.Y."/>
            <person name="Chen S.E."/>
            <person name="Zhou L.G."/>
            <person name="Ni X.B."/>
            <person name="Tian J.H."/>
            <person name="Sheng Y."/>
            <person name="Liu T."/>
            <person name="Pan Y.S."/>
            <person name="Xia L.Y."/>
            <person name="Li J."/>
            <person name="Zhao F."/>
            <person name="Cao W.C."/>
        </authorList>
    </citation>
    <scope>NUCLEOTIDE SEQUENCE</scope>
    <source>
        <strain evidence="2">Rmic-2018</strain>
    </source>
</reference>
<organism evidence="2 3">
    <name type="scientific">Rhipicephalus microplus</name>
    <name type="common">Cattle tick</name>
    <name type="synonym">Boophilus microplus</name>
    <dbReference type="NCBI Taxonomy" id="6941"/>
    <lineage>
        <taxon>Eukaryota</taxon>
        <taxon>Metazoa</taxon>
        <taxon>Ecdysozoa</taxon>
        <taxon>Arthropoda</taxon>
        <taxon>Chelicerata</taxon>
        <taxon>Arachnida</taxon>
        <taxon>Acari</taxon>
        <taxon>Parasitiformes</taxon>
        <taxon>Ixodida</taxon>
        <taxon>Ixodoidea</taxon>
        <taxon>Ixodidae</taxon>
        <taxon>Rhipicephalinae</taxon>
        <taxon>Rhipicephalus</taxon>
        <taxon>Boophilus</taxon>
    </lineage>
</organism>
<dbReference type="EMBL" id="JABSTU010000006">
    <property type="protein sequence ID" value="KAH8027405.1"/>
    <property type="molecule type" value="Genomic_DNA"/>
</dbReference>
<dbReference type="AlphaFoldDB" id="A0A9J6DZ31"/>
<evidence type="ECO:0000256" key="1">
    <source>
        <dbReference type="SAM" id="MobiDB-lite"/>
    </source>
</evidence>
<evidence type="ECO:0000313" key="2">
    <source>
        <dbReference type="EMBL" id="KAH8027405.1"/>
    </source>
</evidence>
<proteinExistence type="predicted"/>
<keyword evidence="3" id="KW-1185">Reference proteome</keyword>
<comment type="caution">
    <text evidence="2">The sequence shown here is derived from an EMBL/GenBank/DDBJ whole genome shotgun (WGS) entry which is preliminary data.</text>
</comment>
<feature type="region of interest" description="Disordered" evidence="1">
    <location>
        <begin position="125"/>
        <end position="163"/>
    </location>
</feature>
<evidence type="ECO:0000313" key="3">
    <source>
        <dbReference type="Proteomes" id="UP000821866"/>
    </source>
</evidence>
<sequence length="195" mass="22086">MRGRHSLRTPSAQPLTFEQRWLRDPKMAMALCSADVFEQLDDAARLEAYRSAVSEADVLRTELSQLRIVLEELKLVILKDHDAVEDHDAPKPPLDSHMKASHDFLCNLLAPIAEHIERLKLKMHETSDAESSTSAEESSALMNLKRCPTKQQRQARSDAHMCMSNSEDARDRLLSFAASSLPHFEKDLRRLVSPS</sequence>
<name>A0A9J6DZ31_RHIMP</name>
<dbReference type="Proteomes" id="UP000821866">
    <property type="component" value="Chromosome 4"/>
</dbReference>
<accession>A0A9J6DZ31</accession>
<protein>
    <submittedName>
        <fullName evidence="2">Uncharacterized protein</fullName>
    </submittedName>
</protein>
<reference evidence="2" key="2">
    <citation type="submission" date="2021-09" db="EMBL/GenBank/DDBJ databases">
        <authorList>
            <person name="Jia N."/>
            <person name="Wang J."/>
            <person name="Shi W."/>
            <person name="Du L."/>
            <person name="Sun Y."/>
            <person name="Zhan W."/>
            <person name="Jiang J."/>
            <person name="Wang Q."/>
            <person name="Zhang B."/>
            <person name="Ji P."/>
            <person name="Sakyi L.B."/>
            <person name="Cui X."/>
            <person name="Yuan T."/>
            <person name="Jiang B."/>
            <person name="Yang W."/>
            <person name="Lam T.T.-Y."/>
            <person name="Chang Q."/>
            <person name="Ding S."/>
            <person name="Wang X."/>
            <person name="Zhu J."/>
            <person name="Ruan X."/>
            <person name="Zhao L."/>
            <person name="Wei J."/>
            <person name="Que T."/>
            <person name="Du C."/>
            <person name="Cheng J."/>
            <person name="Dai P."/>
            <person name="Han X."/>
            <person name="Huang E."/>
            <person name="Gao Y."/>
            <person name="Liu J."/>
            <person name="Shao H."/>
            <person name="Ye R."/>
            <person name="Li L."/>
            <person name="Wei W."/>
            <person name="Wang X."/>
            <person name="Wang C."/>
            <person name="Huo Q."/>
            <person name="Li W."/>
            <person name="Guo W."/>
            <person name="Chen H."/>
            <person name="Chen S."/>
            <person name="Zhou L."/>
            <person name="Zhou L."/>
            <person name="Ni X."/>
            <person name="Tian J."/>
            <person name="Zhou Y."/>
            <person name="Sheng Y."/>
            <person name="Liu T."/>
            <person name="Pan Y."/>
            <person name="Xia L."/>
            <person name="Li J."/>
            <person name="Zhao F."/>
            <person name="Cao W."/>
        </authorList>
    </citation>
    <scope>NUCLEOTIDE SEQUENCE</scope>
    <source>
        <strain evidence="2">Rmic-2018</strain>
        <tissue evidence="2">Larvae</tissue>
    </source>
</reference>
<gene>
    <name evidence="2" type="ORF">HPB51_005243</name>
</gene>